<evidence type="ECO:0000256" key="2">
    <source>
        <dbReference type="ARBA" id="ARBA00022574"/>
    </source>
</evidence>
<evidence type="ECO:0000313" key="6">
    <source>
        <dbReference type="Proteomes" id="UP000018320"/>
    </source>
</evidence>
<evidence type="ECO:0000313" key="5">
    <source>
        <dbReference type="EMBL" id="ESU39158.1"/>
    </source>
</evidence>
<dbReference type="SUPFAM" id="SSF50978">
    <property type="entry name" value="WD40 repeat-like"/>
    <property type="match status" value="1"/>
</dbReference>
<dbReference type="SMART" id="SM00320">
    <property type="entry name" value="WD40"/>
    <property type="match status" value="3"/>
</dbReference>
<dbReference type="AlphaFoldDB" id="V6TJM5"/>
<keyword evidence="4" id="KW-0539">Nucleus</keyword>
<name>V6TJM5_GIAIN</name>
<keyword evidence="2" id="KW-0853">WD repeat</keyword>
<reference evidence="6" key="1">
    <citation type="submission" date="2012-02" db="EMBL/GenBank/DDBJ databases">
        <title>Genome sequencing of Giardia lamblia Genotypes A2 and B isolates (DH and GS) and comparative analysis with the genomes of Genotypes A1 and E (WB and Pig).</title>
        <authorList>
            <person name="Adam R."/>
            <person name="Dahlstrom E."/>
            <person name="Martens C."/>
            <person name="Bruno D."/>
            <person name="Barbian K."/>
            <person name="Porcella S.F."/>
            <person name="Nash T."/>
        </authorList>
    </citation>
    <scope>NUCLEOTIDE SEQUENCE</scope>
    <source>
        <strain evidence="6">DH</strain>
    </source>
</reference>
<comment type="caution">
    <text evidence="5">The sequence shown here is derived from an EMBL/GenBank/DDBJ whole genome shotgun (WGS) entry which is preliminary data.</text>
</comment>
<dbReference type="Proteomes" id="UP000018320">
    <property type="component" value="Unassembled WGS sequence"/>
</dbReference>
<protein>
    <submittedName>
        <fullName evidence="5">Putative WD40 domain protein</fullName>
    </submittedName>
</protein>
<dbReference type="GO" id="GO:0045943">
    <property type="term" value="P:positive regulation of transcription by RNA polymerase I"/>
    <property type="evidence" value="ECO:0007669"/>
    <property type="project" value="TreeGrafter"/>
</dbReference>
<dbReference type="EMBL" id="AHGT01000005">
    <property type="protein sequence ID" value="ESU39158.1"/>
    <property type="molecule type" value="Genomic_DNA"/>
</dbReference>
<dbReference type="Pfam" id="PF00400">
    <property type="entry name" value="WD40"/>
    <property type="match status" value="1"/>
</dbReference>
<dbReference type="GO" id="GO:0005730">
    <property type="term" value="C:nucleolus"/>
    <property type="evidence" value="ECO:0007669"/>
    <property type="project" value="UniProtKB-SubCell"/>
</dbReference>
<evidence type="ECO:0000256" key="3">
    <source>
        <dbReference type="ARBA" id="ARBA00022737"/>
    </source>
</evidence>
<dbReference type="PANTHER" id="PTHR19924:SF26">
    <property type="entry name" value="U3 SMALL NUCLEOLAR RNA-ASSOCIATED PROTEIN 15 HOMOLOG"/>
    <property type="match status" value="1"/>
</dbReference>
<evidence type="ECO:0000256" key="1">
    <source>
        <dbReference type="ARBA" id="ARBA00004604"/>
    </source>
</evidence>
<dbReference type="VEuPathDB" id="GiardiaDB:GL50581_2440"/>
<gene>
    <name evidence="5" type="ORF">DHA2_15026</name>
</gene>
<evidence type="ECO:0000256" key="4">
    <source>
        <dbReference type="ARBA" id="ARBA00023242"/>
    </source>
</evidence>
<proteinExistence type="predicted"/>
<dbReference type="PANTHER" id="PTHR19924">
    <property type="entry name" value="UTP15 U3 SMALL NUCLEOLAR RNA-ASSOCIATED PROTEIN 15 FAMILY MEMBER"/>
    <property type="match status" value="1"/>
</dbReference>
<dbReference type="InterPro" id="IPR015943">
    <property type="entry name" value="WD40/YVTN_repeat-like_dom_sf"/>
</dbReference>
<dbReference type="VEuPathDB" id="GiardiaDB:GL50803_0015026"/>
<reference evidence="5 6" key="2">
    <citation type="journal article" date="2013" name="Genome Biol. Evol.">
        <title>Genome sequencing of Giardia lamblia genotypes A2 and B isolates (DH and GS) and comparative analysis with the genomes of genotypes A1 and E (WB and Pig).</title>
        <authorList>
            <person name="Adam R.D."/>
            <person name="Dahlstrom E.W."/>
            <person name="Martens C.A."/>
            <person name="Bruno D.P."/>
            <person name="Barbian K.D."/>
            <person name="Ricklefs S.M."/>
            <person name="Hernandez M.M."/>
            <person name="Narla N.P."/>
            <person name="Patel R.B."/>
            <person name="Porcella S.F."/>
            <person name="Nash T.E."/>
        </authorList>
    </citation>
    <scope>NUCLEOTIDE SEQUENCE [LARGE SCALE GENOMIC DNA]</scope>
    <source>
        <strain evidence="5 6">DH</strain>
    </source>
</reference>
<sequence>MGASASMSLSPAMSSLLSGRSLWTLRRRRRSSKSVGSKCAASSQLLIIEMSNVGYIPISALPVAQSAVTPTEAFFNQFTTQTRYELNGPAVSIARHPQAAELAVASSTQVMLYKVSEAALAKGTGRFEMTTTAVAYRHDGAFYVAADDSGAVEVFIPGSQSWQRRFYDSSTAVHAVSFSATGQEVLAGTRSGKLFAWTVTTETLCFGVQAHADSIRAAFPLPFPHAADHFAPVLTASYDRYIRIWNMLSGEIALGVSEDPKRRNAVGRSGTGPSMLFEYSLPEPIDAAIWCDGYVYIACGGYIYSLLYVYTDLSLSEDNKDNRGSVKLKAHAQSDYVPKGISSLCACSTSMGTFILAGCFDGGVRVYDSTTLLQVATLIHFDVAVLSIAVQSFSQTPIFFKKEELGIYVGLQTKTMVVLTSCPLEDAIALANEKDKPKQRLSKRDFMIRPRANLDYMVHGLNVRPSLSQLDVYLAIYKHLDALQLSLLTSKELTGSVLLELECRGIKNYHDVLRQLRDGDKAKILEYTMSSLGNNMLCGPFLRACDVIIPTITLSSSSKLLLTVHEFLMTIEKELELIENLQQCRNNLCSLKI</sequence>
<accession>V6TJM5</accession>
<dbReference type="VEuPathDB" id="GiardiaDB:QR46_2411"/>
<dbReference type="InterPro" id="IPR036322">
    <property type="entry name" value="WD40_repeat_dom_sf"/>
</dbReference>
<dbReference type="InterPro" id="IPR001680">
    <property type="entry name" value="WD40_rpt"/>
</dbReference>
<dbReference type="Gene3D" id="2.130.10.10">
    <property type="entry name" value="YVTN repeat-like/Quinoprotein amine dehydrogenase"/>
    <property type="match status" value="1"/>
</dbReference>
<comment type="subcellular location">
    <subcellularLocation>
        <location evidence="1">Nucleus</location>
        <location evidence="1">Nucleolus</location>
    </subcellularLocation>
</comment>
<keyword evidence="3" id="KW-0677">Repeat</keyword>
<dbReference type="VEuPathDB" id="GiardiaDB:DHA2_15026"/>
<organism evidence="5 6">
    <name type="scientific">Giardia intestinalis</name>
    <name type="common">Giardia lamblia</name>
    <dbReference type="NCBI Taxonomy" id="5741"/>
    <lineage>
        <taxon>Eukaryota</taxon>
        <taxon>Metamonada</taxon>
        <taxon>Diplomonadida</taxon>
        <taxon>Hexamitidae</taxon>
        <taxon>Giardiinae</taxon>
        <taxon>Giardia</taxon>
    </lineage>
</organism>
<dbReference type="GO" id="GO:0006364">
    <property type="term" value="P:rRNA processing"/>
    <property type="evidence" value="ECO:0007669"/>
    <property type="project" value="TreeGrafter"/>
</dbReference>